<dbReference type="SMART" id="SM00563">
    <property type="entry name" value="PlsC"/>
    <property type="match status" value="1"/>
</dbReference>
<gene>
    <name evidence="5" type="ORF">AB1Y20_000444</name>
</gene>
<name>A0AB34K8G9_PRYPA</name>
<keyword evidence="6" id="KW-1185">Reference proteome</keyword>
<feature type="domain" description="Phospholipid/glycerol acyltransferase" evidence="4">
    <location>
        <begin position="98"/>
        <end position="232"/>
    </location>
</feature>
<keyword evidence="2" id="KW-0012">Acyltransferase</keyword>
<feature type="transmembrane region" description="Helical" evidence="3">
    <location>
        <begin position="20"/>
        <end position="44"/>
    </location>
</feature>
<accession>A0AB34K8G9</accession>
<sequence>MALVFFPDRRPTMREYAAVGWYNLWLFVSTFIIYALCVLSLAPFNVWPPRMQRRVASVLLRCSRFFWRWPFAMCPWIRTELVGLDVASRQLGSSGKPVLVIANHTSFIDSMLFAAHTDFRFIERMVTLASSHLFKITLLGTIMRSMGHIAVHFRDHKNNDDFSTSPEKKDHMLNQINAHLSTGGWICMYPEGQLHRGHGSCNTTTLQPFRVGGLKIALQHDMEIWAWVSKGNNDCWPRSAIGGLPSSIKARLIPLAPKGSCALLRSLKQLDPGETTEHDPDKLMDSLPLLVSHLQQRMQETLDDLYEGKQR</sequence>
<keyword evidence="3" id="KW-0472">Membrane</keyword>
<dbReference type="AlphaFoldDB" id="A0AB34K8G9"/>
<evidence type="ECO:0000313" key="5">
    <source>
        <dbReference type="EMBL" id="KAL1529498.1"/>
    </source>
</evidence>
<evidence type="ECO:0000256" key="3">
    <source>
        <dbReference type="SAM" id="Phobius"/>
    </source>
</evidence>
<protein>
    <recommendedName>
        <fullName evidence="4">Phospholipid/glycerol acyltransferase domain-containing protein</fullName>
    </recommendedName>
</protein>
<dbReference type="GO" id="GO:0005783">
    <property type="term" value="C:endoplasmic reticulum"/>
    <property type="evidence" value="ECO:0007669"/>
    <property type="project" value="TreeGrafter"/>
</dbReference>
<evidence type="ECO:0000259" key="4">
    <source>
        <dbReference type="SMART" id="SM00563"/>
    </source>
</evidence>
<keyword evidence="3" id="KW-1133">Transmembrane helix</keyword>
<evidence type="ECO:0000256" key="1">
    <source>
        <dbReference type="ARBA" id="ARBA00022679"/>
    </source>
</evidence>
<evidence type="ECO:0000256" key="2">
    <source>
        <dbReference type="ARBA" id="ARBA00023315"/>
    </source>
</evidence>
<dbReference type="GO" id="GO:0003841">
    <property type="term" value="F:1-acylglycerol-3-phosphate O-acyltransferase activity"/>
    <property type="evidence" value="ECO:0007669"/>
    <property type="project" value="TreeGrafter"/>
</dbReference>
<evidence type="ECO:0000313" key="6">
    <source>
        <dbReference type="Proteomes" id="UP001515480"/>
    </source>
</evidence>
<dbReference type="InterPro" id="IPR002123">
    <property type="entry name" value="Plipid/glycerol_acylTrfase"/>
</dbReference>
<organism evidence="5 6">
    <name type="scientific">Prymnesium parvum</name>
    <name type="common">Toxic golden alga</name>
    <dbReference type="NCBI Taxonomy" id="97485"/>
    <lineage>
        <taxon>Eukaryota</taxon>
        <taxon>Haptista</taxon>
        <taxon>Haptophyta</taxon>
        <taxon>Prymnesiophyceae</taxon>
        <taxon>Prymnesiales</taxon>
        <taxon>Prymnesiaceae</taxon>
        <taxon>Prymnesium</taxon>
    </lineage>
</organism>
<dbReference type="SUPFAM" id="SSF69593">
    <property type="entry name" value="Glycerol-3-phosphate (1)-acyltransferase"/>
    <property type="match status" value="1"/>
</dbReference>
<dbReference type="Proteomes" id="UP001515480">
    <property type="component" value="Unassembled WGS sequence"/>
</dbReference>
<dbReference type="CDD" id="cd07989">
    <property type="entry name" value="LPLAT_AGPAT-like"/>
    <property type="match status" value="1"/>
</dbReference>
<comment type="caution">
    <text evidence="5">The sequence shown here is derived from an EMBL/GenBank/DDBJ whole genome shotgun (WGS) entry which is preliminary data.</text>
</comment>
<proteinExistence type="predicted"/>
<dbReference type="EMBL" id="JBGBPQ010000001">
    <property type="protein sequence ID" value="KAL1529498.1"/>
    <property type="molecule type" value="Genomic_DNA"/>
</dbReference>
<reference evidence="5 6" key="1">
    <citation type="journal article" date="2024" name="Science">
        <title>Giant polyketide synthase enzymes in the biosynthesis of giant marine polyether toxins.</title>
        <authorList>
            <person name="Fallon T.R."/>
            <person name="Shende V.V."/>
            <person name="Wierzbicki I.H."/>
            <person name="Pendleton A.L."/>
            <person name="Watervoot N.F."/>
            <person name="Auber R.P."/>
            <person name="Gonzalez D.J."/>
            <person name="Wisecaver J.H."/>
            <person name="Moore B.S."/>
        </authorList>
    </citation>
    <scope>NUCLEOTIDE SEQUENCE [LARGE SCALE GENOMIC DNA]</scope>
    <source>
        <strain evidence="5 6">12B1</strain>
    </source>
</reference>
<dbReference type="Pfam" id="PF01553">
    <property type="entry name" value="Acyltransferase"/>
    <property type="match status" value="1"/>
</dbReference>
<keyword evidence="3" id="KW-0812">Transmembrane</keyword>
<dbReference type="GO" id="GO:0006654">
    <property type="term" value="P:phosphatidic acid biosynthetic process"/>
    <property type="evidence" value="ECO:0007669"/>
    <property type="project" value="TreeGrafter"/>
</dbReference>
<keyword evidence="1" id="KW-0808">Transferase</keyword>
<dbReference type="PANTHER" id="PTHR10434">
    <property type="entry name" value="1-ACYL-SN-GLYCEROL-3-PHOSPHATE ACYLTRANSFERASE"/>
    <property type="match status" value="1"/>
</dbReference>
<dbReference type="PANTHER" id="PTHR10434:SF11">
    <property type="entry name" value="1-ACYL-SN-GLYCEROL-3-PHOSPHATE ACYLTRANSFERASE"/>
    <property type="match status" value="1"/>
</dbReference>